<keyword evidence="1" id="KW-0472">Membrane</keyword>
<feature type="transmembrane region" description="Helical" evidence="1">
    <location>
        <begin position="71"/>
        <end position="94"/>
    </location>
</feature>
<gene>
    <name evidence="2" type="ORF">K8V47_02585</name>
</gene>
<feature type="transmembrane region" description="Helical" evidence="1">
    <location>
        <begin position="171"/>
        <end position="189"/>
    </location>
</feature>
<reference evidence="2" key="2">
    <citation type="submission" date="2021-09" db="EMBL/GenBank/DDBJ databases">
        <authorList>
            <person name="Gilroy R."/>
        </authorList>
    </citation>
    <scope>NUCLEOTIDE SEQUENCE</scope>
    <source>
        <strain evidence="2">4100</strain>
    </source>
</reference>
<feature type="transmembrane region" description="Helical" evidence="1">
    <location>
        <begin position="201"/>
        <end position="221"/>
    </location>
</feature>
<sequence>MIEISKRKRNLDMGIITLWIHWAMATSALAFPILLGYFMPLKWLPLIIFLEVFGLYYYIRSSSATAPRCYLIMNICGRALICSGLIMVVINLAFSTGAIHAFYDADTLNHEIPFIPTLIISPAACFFAVTASVRRSRQSFCQSCIIRFGSAAERGFIGAIYKQEGQRQSELLAWLTGIVSIFDWGYYLLCYINVNFNRADTFFLVVIPVGFYVLTLIYTALRYSGLLAYYSREAVGAARARGSITQLRFLVVHDNSIYLGPDDPEQSHPRLDTPYSLTIHYCKDIPIELVKDHFCNLAQAQDATIKYIYTSESGNLDGTIRHYIATIGNKTDIDGTLYPDGRWYTFYQLKQMINARKLAPLLRAELVRIYTTVMTWKTYDSNGKRLYKIKSYRPTFHLKQLPDWDVDFDDNRWLFIAANNEYMRFFKLRRFIKQLFFGRKI</sequence>
<keyword evidence="1" id="KW-1133">Transmembrane helix</keyword>
<proteinExistence type="predicted"/>
<dbReference type="Proteomes" id="UP000711407">
    <property type="component" value="Unassembled WGS sequence"/>
</dbReference>
<feature type="transmembrane region" description="Helical" evidence="1">
    <location>
        <begin position="12"/>
        <end position="35"/>
    </location>
</feature>
<dbReference type="EMBL" id="DYXT01000017">
    <property type="protein sequence ID" value="HJE38636.1"/>
    <property type="molecule type" value="Genomic_DNA"/>
</dbReference>
<organism evidence="2 3">
    <name type="scientific">Candidatus Amulumruptor caecigallinarius</name>
    <dbReference type="NCBI Taxonomy" id="2109911"/>
    <lineage>
        <taxon>Bacteria</taxon>
        <taxon>Pseudomonadati</taxon>
        <taxon>Bacteroidota</taxon>
        <taxon>Bacteroidia</taxon>
        <taxon>Bacteroidales</taxon>
        <taxon>Muribaculaceae</taxon>
        <taxon>Candidatus Amulumruptor</taxon>
    </lineage>
</organism>
<accession>A0A921JHL5</accession>
<protein>
    <submittedName>
        <fullName evidence="2">Uncharacterized protein</fullName>
    </submittedName>
</protein>
<reference evidence="2" key="1">
    <citation type="journal article" date="2021" name="PeerJ">
        <title>Extensive microbial diversity within the chicken gut microbiome revealed by metagenomics and culture.</title>
        <authorList>
            <person name="Gilroy R."/>
            <person name="Ravi A."/>
            <person name="Getino M."/>
            <person name="Pursley I."/>
            <person name="Horton D.L."/>
            <person name="Alikhan N.F."/>
            <person name="Baker D."/>
            <person name="Gharbi K."/>
            <person name="Hall N."/>
            <person name="Watson M."/>
            <person name="Adriaenssens E.M."/>
            <person name="Foster-Nyarko E."/>
            <person name="Jarju S."/>
            <person name="Secka A."/>
            <person name="Antonio M."/>
            <person name="Oren A."/>
            <person name="Chaudhuri R.R."/>
            <person name="La Ragione R."/>
            <person name="Hildebrand F."/>
            <person name="Pallen M.J."/>
        </authorList>
    </citation>
    <scope>NUCLEOTIDE SEQUENCE</scope>
    <source>
        <strain evidence="2">4100</strain>
    </source>
</reference>
<feature type="transmembrane region" description="Helical" evidence="1">
    <location>
        <begin position="41"/>
        <end position="59"/>
    </location>
</feature>
<dbReference type="AlphaFoldDB" id="A0A921JHL5"/>
<name>A0A921JHL5_9BACT</name>
<feature type="transmembrane region" description="Helical" evidence="1">
    <location>
        <begin position="114"/>
        <end position="133"/>
    </location>
</feature>
<evidence type="ECO:0000256" key="1">
    <source>
        <dbReference type="SAM" id="Phobius"/>
    </source>
</evidence>
<keyword evidence="1" id="KW-0812">Transmembrane</keyword>
<evidence type="ECO:0000313" key="3">
    <source>
        <dbReference type="Proteomes" id="UP000711407"/>
    </source>
</evidence>
<comment type="caution">
    <text evidence="2">The sequence shown here is derived from an EMBL/GenBank/DDBJ whole genome shotgun (WGS) entry which is preliminary data.</text>
</comment>
<evidence type="ECO:0000313" key="2">
    <source>
        <dbReference type="EMBL" id="HJE38636.1"/>
    </source>
</evidence>